<reference evidence="7" key="1">
    <citation type="submission" date="2020-08" db="EMBL/GenBank/DDBJ databases">
        <title>Genome public.</title>
        <authorList>
            <person name="Liu C."/>
            <person name="Sun Q."/>
        </authorList>
    </citation>
    <scope>NUCLEOTIDE SEQUENCE</scope>
    <source>
        <strain evidence="7">NSJ-51</strain>
    </source>
</reference>
<dbReference type="InterPro" id="IPR016143">
    <property type="entry name" value="Citrate_synth-like_sm_a-sub"/>
</dbReference>
<proteinExistence type="inferred from homology"/>
<dbReference type="PANTHER" id="PTHR11739:SF4">
    <property type="entry name" value="CITRATE SYNTHASE, PEROXISOMAL"/>
    <property type="match status" value="1"/>
</dbReference>
<comment type="catalytic activity">
    <reaction evidence="4">
        <text>oxaloacetate + acetyl-CoA + H2O = citrate + CoA + H(+)</text>
        <dbReference type="Rhea" id="RHEA:16845"/>
        <dbReference type="ChEBI" id="CHEBI:15377"/>
        <dbReference type="ChEBI" id="CHEBI:15378"/>
        <dbReference type="ChEBI" id="CHEBI:16452"/>
        <dbReference type="ChEBI" id="CHEBI:16947"/>
        <dbReference type="ChEBI" id="CHEBI:57287"/>
        <dbReference type="ChEBI" id="CHEBI:57288"/>
        <dbReference type="EC" id="2.3.3.16"/>
    </reaction>
</comment>
<dbReference type="Gene3D" id="1.10.230.10">
    <property type="entry name" value="Cytochrome P450-Terp, domain 2"/>
    <property type="match status" value="1"/>
</dbReference>
<dbReference type="RefSeq" id="WP_186908188.1">
    <property type="nucleotide sequence ID" value="NZ_JACOPP010000015.1"/>
</dbReference>
<dbReference type="Proteomes" id="UP000661435">
    <property type="component" value="Unassembled WGS sequence"/>
</dbReference>
<accession>A0A8J6M927</accession>
<dbReference type="EMBL" id="JACOPP010000015">
    <property type="protein sequence ID" value="MBC5734301.1"/>
    <property type="molecule type" value="Genomic_DNA"/>
</dbReference>
<feature type="active site" evidence="6">
    <location>
        <position position="391"/>
    </location>
</feature>
<dbReference type="SUPFAM" id="SSF48256">
    <property type="entry name" value="Citrate synthase"/>
    <property type="match status" value="1"/>
</dbReference>
<dbReference type="InterPro" id="IPR002020">
    <property type="entry name" value="Citrate_synthase"/>
</dbReference>
<evidence type="ECO:0000313" key="8">
    <source>
        <dbReference type="Proteomes" id="UP000661435"/>
    </source>
</evidence>
<evidence type="ECO:0000256" key="1">
    <source>
        <dbReference type="ARBA" id="ARBA00005163"/>
    </source>
</evidence>
<dbReference type="CDD" id="cd06113">
    <property type="entry name" value="citrate_synt_like_1_2"/>
    <property type="match status" value="1"/>
</dbReference>
<evidence type="ECO:0000256" key="4">
    <source>
        <dbReference type="ARBA" id="ARBA00049288"/>
    </source>
</evidence>
<name>A0A8J6M927_9FIRM</name>
<dbReference type="GO" id="GO:0006099">
    <property type="term" value="P:tricarboxylic acid cycle"/>
    <property type="evidence" value="ECO:0007669"/>
    <property type="project" value="UniProtKB-UniPathway"/>
</dbReference>
<keyword evidence="8" id="KW-1185">Reference proteome</keyword>
<keyword evidence="3 5" id="KW-0808">Transferase</keyword>
<gene>
    <name evidence="7" type="ORF">H8S57_11260</name>
</gene>
<protein>
    <recommendedName>
        <fullName evidence="5">Citrate synthase</fullName>
    </recommendedName>
</protein>
<organism evidence="7 8">
    <name type="scientific">Lawsonibacter hominis</name>
    <dbReference type="NCBI Taxonomy" id="2763053"/>
    <lineage>
        <taxon>Bacteria</taxon>
        <taxon>Bacillati</taxon>
        <taxon>Bacillota</taxon>
        <taxon>Clostridia</taxon>
        <taxon>Eubacteriales</taxon>
        <taxon>Oscillospiraceae</taxon>
        <taxon>Lawsonibacter</taxon>
    </lineage>
</organism>
<dbReference type="AlphaFoldDB" id="A0A8J6M927"/>
<dbReference type="NCBIfam" id="NF010635">
    <property type="entry name" value="PRK14032.1"/>
    <property type="match status" value="1"/>
</dbReference>
<evidence type="ECO:0000256" key="3">
    <source>
        <dbReference type="ARBA" id="ARBA00022679"/>
    </source>
</evidence>
<comment type="pathway">
    <text evidence="1">Carbohydrate metabolism; tricarboxylic acid cycle.</text>
</comment>
<evidence type="ECO:0000256" key="6">
    <source>
        <dbReference type="PIRSR" id="PIRSR001369-1"/>
    </source>
</evidence>
<feature type="active site" evidence="6">
    <location>
        <position position="332"/>
    </location>
</feature>
<dbReference type="Pfam" id="PF00285">
    <property type="entry name" value="Citrate_synt"/>
    <property type="match status" value="1"/>
</dbReference>
<dbReference type="PANTHER" id="PTHR11739">
    <property type="entry name" value="CITRATE SYNTHASE"/>
    <property type="match status" value="1"/>
</dbReference>
<evidence type="ECO:0000256" key="5">
    <source>
        <dbReference type="PIRNR" id="PIRNR001369"/>
    </source>
</evidence>
<dbReference type="PIRSF" id="PIRSF001369">
    <property type="entry name" value="Citrate_synth"/>
    <property type="match status" value="1"/>
</dbReference>
<dbReference type="InterPro" id="IPR016142">
    <property type="entry name" value="Citrate_synth-like_lrg_a-sub"/>
</dbReference>
<evidence type="ECO:0000256" key="2">
    <source>
        <dbReference type="ARBA" id="ARBA00010566"/>
    </source>
</evidence>
<dbReference type="GO" id="GO:0005829">
    <property type="term" value="C:cytosol"/>
    <property type="evidence" value="ECO:0007669"/>
    <property type="project" value="TreeGrafter"/>
</dbReference>
<comment type="caution">
    <text evidence="7">The sequence shown here is derived from an EMBL/GenBank/DDBJ whole genome shotgun (WGS) entry which is preliminary data.</text>
</comment>
<dbReference type="PRINTS" id="PR00143">
    <property type="entry name" value="CITRTSNTHASE"/>
</dbReference>
<dbReference type="InterPro" id="IPR024176">
    <property type="entry name" value="Citrate_synthase_bac-typ"/>
</dbReference>
<dbReference type="UniPathway" id="UPA00223"/>
<dbReference type="GO" id="GO:0005975">
    <property type="term" value="P:carbohydrate metabolic process"/>
    <property type="evidence" value="ECO:0007669"/>
    <property type="project" value="TreeGrafter"/>
</dbReference>
<dbReference type="Gene3D" id="1.10.580.10">
    <property type="entry name" value="Citrate Synthase, domain 1"/>
    <property type="match status" value="1"/>
</dbReference>
<dbReference type="InterPro" id="IPR036969">
    <property type="entry name" value="Citrate_synthase_sf"/>
</dbReference>
<dbReference type="GO" id="GO:0036440">
    <property type="term" value="F:citrate synthase activity"/>
    <property type="evidence" value="ECO:0007669"/>
    <property type="project" value="UniProtKB-EC"/>
</dbReference>
<evidence type="ECO:0000313" key="7">
    <source>
        <dbReference type="EMBL" id="MBC5734301.1"/>
    </source>
</evidence>
<sequence length="455" mass="51112">MQNEDKEIAKGFIESLCGEYRRHNYIDPAFYETYNVKRGLRNADGTGVMAGVTQIGNVLGYYVQDGERVPMPGKLVYRGIDVEELIDGFMSEGRFGFEETAYLLLMGSLPTRGQLSAFQQLLSDHRSLPRMFTEDMILKAPSPDVMNKLARSVLALYSYDDDPDDMSLPNQLRQAVQLIARVPVIVAHAFAVKRHYYDNESLYLHRPQEGLSVAENFLYSVRHDNRYTDQEAKLLDLCLVLHAEHGGGNNSAFACRVLSSSGTDTYSAIAAAVGSLKGPRHGGANKKVMEMFSHIQENVHDWKDDDEVRAYLGALLRKEAGDRSGLIYGMGHAIYTLSDPRAVILKRFAKKLAATKGMLDEFELYESVERLTPEVLLSVKGEDKVVCANVDLFSGMVYKMMGIPQELYTPLFAVARMVGWCAHRIEEVYQPGNRIIRPAYKAVAPMRTFIPLDQR</sequence>
<comment type="similarity">
    <text evidence="2 5">Belongs to the citrate synthase family.</text>
</comment>